<evidence type="ECO:0000313" key="5">
    <source>
        <dbReference type="Proteomes" id="UP001371456"/>
    </source>
</evidence>
<name>A0AAN8SUF8_SOLBU</name>
<gene>
    <name evidence="4" type="ORF">RDI58_026881</name>
</gene>
<comment type="caution">
    <text evidence="4">The sequence shown here is derived from an EMBL/GenBank/DDBJ whole genome shotgun (WGS) entry which is preliminary data.</text>
</comment>
<sequence length="241" mass="27640">MLDLSYSHNHMRTPYFTRMPNLEDLDLMECTSFEEVHHSLEVLDLNYSQLGSLRTLDLSHCKRLTQLPKFPQLLVTIDADWSNDSFYNSLFQNNSSLQHNICASDSLSLRVFMSWAKNIPSWFHLHAMGVSVSVALPKNWYVSDNFLNISSLQHEISALDSLSLRVFTSRVKMGNIPSWFSHQGMGTRVSVNLPENWYVSDMFLGFAVCYSRKFIAITTHLIPLCDDGMSLMTQKLAYPTI</sequence>
<evidence type="ECO:0000256" key="2">
    <source>
        <dbReference type="ARBA" id="ARBA00022737"/>
    </source>
</evidence>
<dbReference type="AlphaFoldDB" id="A0AAN8SUF8"/>
<proteinExistence type="predicted"/>
<keyword evidence="2" id="KW-0677">Repeat</keyword>
<feature type="domain" description="C-JID" evidence="3">
    <location>
        <begin position="116"/>
        <end position="148"/>
    </location>
</feature>
<dbReference type="InterPro" id="IPR045344">
    <property type="entry name" value="C-JID"/>
</dbReference>
<dbReference type="Gene3D" id="3.80.10.10">
    <property type="entry name" value="Ribonuclease Inhibitor"/>
    <property type="match status" value="1"/>
</dbReference>
<keyword evidence="1" id="KW-0433">Leucine-rich repeat</keyword>
<organism evidence="4 5">
    <name type="scientific">Solanum bulbocastanum</name>
    <name type="common">Wild potato</name>
    <dbReference type="NCBI Taxonomy" id="147425"/>
    <lineage>
        <taxon>Eukaryota</taxon>
        <taxon>Viridiplantae</taxon>
        <taxon>Streptophyta</taxon>
        <taxon>Embryophyta</taxon>
        <taxon>Tracheophyta</taxon>
        <taxon>Spermatophyta</taxon>
        <taxon>Magnoliopsida</taxon>
        <taxon>eudicotyledons</taxon>
        <taxon>Gunneridae</taxon>
        <taxon>Pentapetalae</taxon>
        <taxon>asterids</taxon>
        <taxon>lamiids</taxon>
        <taxon>Solanales</taxon>
        <taxon>Solanaceae</taxon>
        <taxon>Solanoideae</taxon>
        <taxon>Solaneae</taxon>
        <taxon>Solanum</taxon>
    </lineage>
</organism>
<feature type="domain" description="C-JID" evidence="3">
    <location>
        <begin position="175"/>
        <end position="219"/>
    </location>
</feature>
<dbReference type="InterPro" id="IPR032675">
    <property type="entry name" value="LRR_dom_sf"/>
</dbReference>
<evidence type="ECO:0000256" key="1">
    <source>
        <dbReference type="ARBA" id="ARBA00022614"/>
    </source>
</evidence>
<dbReference type="Pfam" id="PF20160">
    <property type="entry name" value="C-JID"/>
    <property type="match status" value="2"/>
</dbReference>
<evidence type="ECO:0000259" key="3">
    <source>
        <dbReference type="Pfam" id="PF20160"/>
    </source>
</evidence>
<reference evidence="4 5" key="1">
    <citation type="submission" date="2024-02" db="EMBL/GenBank/DDBJ databases">
        <title>de novo genome assembly of Solanum bulbocastanum strain 11H21.</title>
        <authorList>
            <person name="Hosaka A.J."/>
        </authorList>
    </citation>
    <scope>NUCLEOTIDE SEQUENCE [LARGE SCALE GENOMIC DNA]</scope>
    <source>
        <tissue evidence="4">Young leaves</tissue>
    </source>
</reference>
<keyword evidence="5" id="KW-1185">Reference proteome</keyword>
<protein>
    <recommendedName>
        <fullName evidence="3">C-JID domain-containing protein</fullName>
    </recommendedName>
</protein>
<dbReference type="SUPFAM" id="SSF52058">
    <property type="entry name" value="L domain-like"/>
    <property type="match status" value="1"/>
</dbReference>
<accession>A0AAN8SUF8</accession>
<dbReference type="EMBL" id="JBANQN010000011">
    <property type="protein sequence ID" value="KAK6775880.1"/>
    <property type="molecule type" value="Genomic_DNA"/>
</dbReference>
<evidence type="ECO:0000313" key="4">
    <source>
        <dbReference type="EMBL" id="KAK6775880.1"/>
    </source>
</evidence>
<dbReference type="Proteomes" id="UP001371456">
    <property type="component" value="Unassembled WGS sequence"/>
</dbReference>